<gene>
    <name evidence="2" type="ORF">ACHAW5_007845</name>
</gene>
<accession>A0ABD3Q6S8</accession>
<evidence type="ECO:0000313" key="2">
    <source>
        <dbReference type="EMBL" id="KAL3796062.1"/>
    </source>
</evidence>
<dbReference type="Proteomes" id="UP001530315">
    <property type="component" value="Unassembled WGS sequence"/>
</dbReference>
<reference evidence="2 3" key="1">
    <citation type="submission" date="2024-10" db="EMBL/GenBank/DDBJ databases">
        <title>Updated reference genomes for cyclostephanoid diatoms.</title>
        <authorList>
            <person name="Roberts W.R."/>
            <person name="Alverson A.J."/>
        </authorList>
    </citation>
    <scope>NUCLEOTIDE SEQUENCE [LARGE SCALE GENOMIC DNA]</scope>
    <source>
        <strain evidence="2 3">AJA276-08</strain>
    </source>
</reference>
<dbReference type="InterPro" id="IPR038459">
    <property type="entry name" value="MT_TRM10-typ_sf"/>
</dbReference>
<feature type="compositionally biased region" description="Basic and acidic residues" evidence="1">
    <location>
        <begin position="34"/>
        <end position="49"/>
    </location>
</feature>
<dbReference type="Gene3D" id="3.40.1280.30">
    <property type="match status" value="1"/>
</dbReference>
<dbReference type="AlphaFoldDB" id="A0ABD3Q6S8"/>
<evidence type="ECO:0000256" key="1">
    <source>
        <dbReference type="SAM" id="MobiDB-lite"/>
    </source>
</evidence>
<name>A0ABD3Q6S8_9STRA</name>
<dbReference type="EMBL" id="JALLAZ020000400">
    <property type="protein sequence ID" value="KAL3796062.1"/>
    <property type="molecule type" value="Genomic_DNA"/>
</dbReference>
<evidence type="ECO:0000313" key="3">
    <source>
        <dbReference type="Proteomes" id="UP001530315"/>
    </source>
</evidence>
<organism evidence="2 3">
    <name type="scientific">Stephanodiscus triporus</name>
    <dbReference type="NCBI Taxonomy" id="2934178"/>
    <lineage>
        <taxon>Eukaryota</taxon>
        <taxon>Sar</taxon>
        <taxon>Stramenopiles</taxon>
        <taxon>Ochrophyta</taxon>
        <taxon>Bacillariophyta</taxon>
        <taxon>Coscinodiscophyceae</taxon>
        <taxon>Thalassiosirophycidae</taxon>
        <taxon>Stephanodiscales</taxon>
        <taxon>Stephanodiscaceae</taxon>
        <taxon>Stephanodiscus</taxon>
    </lineage>
</organism>
<feature type="region of interest" description="Disordered" evidence="1">
    <location>
        <begin position="1"/>
        <end position="55"/>
    </location>
</feature>
<keyword evidence="3" id="KW-1185">Reference proteome</keyword>
<proteinExistence type="predicted"/>
<evidence type="ECO:0008006" key="4">
    <source>
        <dbReference type="Google" id="ProtNLM"/>
    </source>
</evidence>
<comment type="caution">
    <text evidence="2">The sequence shown here is derived from an EMBL/GenBank/DDBJ whole genome shotgun (WGS) entry which is preliminary data.</text>
</comment>
<protein>
    <recommendedName>
        <fullName evidence="4">tRNA (guanine(9)-N(1))-methyltransferase</fullName>
    </recommendedName>
</protein>
<sequence>MAESMVGDTFERLRINGQDNDDSAESDSQRAAVSRKEHQSSFAFRRDGNDVGVASNTQSSSILLSDGDDILLNRTSDEPTLNDADLEPSSSSRRPILICDAWYGFPPQKRPRTERINAVSKQLSNFLEWRRQSVLATPSDSSCRVSLLGNREDVHAVHDRMDELALSDNTDVPEFQPITIHEFLHLERIDEDENEVLYLSPDAIHTVSCTSPPPRIVIIGMLIDRRITANRSLIRAEKALKLKAKKLPLDELHVRGLKCQEPLNVDTVMELMQRWHWNCDKVVETQQHDTDGSKALYRDCFLKAAALAMKSQRERHPNRTIHLT</sequence>